<keyword evidence="4" id="KW-0539">Nucleus</keyword>
<dbReference type="GO" id="GO:0006364">
    <property type="term" value="P:rRNA processing"/>
    <property type="evidence" value="ECO:0007669"/>
    <property type="project" value="InterPro"/>
</dbReference>
<evidence type="ECO:0000256" key="2">
    <source>
        <dbReference type="ARBA" id="ARBA00009087"/>
    </source>
</evidence>
<dbReference type="PANTHER" id="PTHR12202:SF0">
    <property type="entry name" value="ESF1 HOMOLOG"/>
    <property type="match status" value="1"/>
</dbReference>
<dbReference type="PANTHER" id="PTHR12202">
    <property type="entry name" value="ESF1 HOMOLOG"/>
    <property type="match status" value="1"/>
</dbReference>
<dbReference type="Pfam" id="PF08159">
    <property type="entry name" value="NUC153"/>
    <property type="match status" value="1"/>
</dbReference>
<feature type="domain" description="ESF1 RRM" evidence="7">
    <location>
        <begin position="83"/>
        <end position="157"/>
    </location>
</feature>
<dbReference type="WBParaSite" id="jg12395">
    <property type="protein sequence ID" value="jg12395"/>
    <property type="gene ID" value="jg12395"/>
</dbReference>
<feature type="compositionally biased region" description="Basic and acidic residues" evidence="5">
    <location>
        <begin position="281"/>
        <end position="292"/>
    </location>
</feature>
<evidence type="ECO:0000313" key="9">
    <source>
        <dbReference type="WBParaSite" id="jg12395"/>
    </source>
</evidence>
<dbReference type="Proteomes" id="UP000887574">
    <property type="component" value="Unplaced"/>
</dbReference>
<evidence type="ECO:0000259" key="7">
    <source>
        <dbReference type="Pfam" id="PF25121"/>
    </source>
</evidence>
<feature type="domain" description="NUC153" evidence="6">
    <location>
        <begin position="321"/>
        <end position="343"/>
    </location>
</feature>
<feature type="region of interest" description="Disordered" evidence="5">
    <location>
        <begin position="350"/>
        <end position="391"/>
    </location>
</feature>
<keyword evidence="8" id="KW-1185">Reference proteome</keyword>
<dbReference type="InterPro" id="IPR056750">
    <property type="entry name" value="RRM_ESF1"/>
</dbReference>
<accession>A0A915CUL1</accession>
<feature type="region of interest" description="Disordered" evidence="5">
    <location>
        <begin position="261"/>
        <end position="300"/>
    </location>
</feature>
<evidence type="ECO:0000256" key="1">
    <source>
        <dbReference type="ARBA" id="ARBA00004604"/>
    </source>
</evidence>
<feature type="compositionally biased region" description="Basic and acidic residues" evidence="5">
    <location>
        <begin position="352"/>
        <end position="364"/>
    </location>
</feature>
<evidence type="ECO:0000256" key="4">
    <source>
        <dbReference type="ARBA" id="ARBA00023242"/>
    </source>
</evidence>
<evidence type="ECO:0000313" key="8">
    <source>
        <dbReference type="Proteomes" id="UP000887574"/>
    </source>
</evidence>
<name>A0A915CUL1_9BILA</name>
<dbReference type="GO" id="GO:0003723">
    <property type="term" value="F:RNA binding"/>
    <property type="evidence" value="ECO:0007669"/>
    <property type="project" value="TreeGrafter"/>
</dbReference>
<dbReference type="InterPro" id="IPR039754">
    <property type="entry name" value="Esf1"/>
</dbReference>
<evidence type="ECO:0000259" key="6">
    <source>
        <dbReference type="Pfam" id="PF08159"/>
    </source>
</evidence>
<reference evidence="9" key="1">
    <citation type="submission" date="2022-11" db="UniProtKB">
        <authorList>
            <consortium name="WormBaseParasite"/>
        </authorList>
    </citation>
    <scope>IDENTIFICATION</scope>
</reference>
<feature type="region of interest" description="Disordered" evidence="5">
    <location>
        <begin position="42"/>
        <end position="64"/>
    </location>
</feature>
<keyword evidence="3" id="KW-0175">Coiled coil</keyword>
<dbReference type="Pfam" id="PF25121">
    <property type="entry name" value="RRM_ESF1"/>
    <property type="match status" value="1"/>
</dbReference>
<dbReference type="AlphaFoldDB" id="A0A915CUL1"/>
<protein>
    <submittedName>
        <fullName evidence="9">NUC153 domain-containing protein</fullName>
    </submittedName>
</protein>
<comment type="subcellular location">
    <subcellularLocation>
        <location evidence="1">Nucleus</location>
        <location evidence="1">Nucleolus</location>
    </subcellularLocation>
</comment>
<evidence type="ECO:0000256" key="3">
    <source>
        <dbReference type="ARBA" id="ARBA00023054"/>
    </source>
</evidence>
<evidence type="ECO:0000256" key="5">
    <source>
        <dbReference type="SAM" id="MobiDB-lite"/>
    </source>
</evidence>
<proteinExistence type="inferred from homology"/>
<organism evidence="8 9">
    <name type="scientific">Ditylenchus dipsaci</name>
    <dbReference type="NCBI Taxonomy" id="166011"/>
    <lineage>
        <taxon>Eukaryota</taxon>
        <taxon>Metazoa</taxon>
        <taxon>Ecdysozoa</taxon>
        <taxon>Nematoda</taxon>
        <taxon>Chromadorea</taxon>
        <taxon>Rhabditida</taxon>
        <taxon>Tylenchina</taxon>
        <taxon>Tylenchomorpha</taxon>
        <taxon>Sphaerularioidea</taxon>
        <taxon>Anguinidae</taxon>
        <taxon>Anguininae</taxon>
        <taxon>Ditylenchus</taxon>
    </lineage>
</organism>
<comment type="similarity">
    <text evidence="2">Belongs to the ESF1 family.</text>
</comment>
<dbReference type="GO" id="GO:0005730">
    <property type="term" value="C:nucleolus"/>
    <property type="evidence" value="ECO:0007669"/>
    <property type="project" value="UniProtKB-SubCell"/>
</dbReference>
<dbReference type="InterPro" id="IPR012580">
    <property type="entry name" value="NUC153"/>
</dbReference>
<sequence length="413" mass="47476">MDPLFKEIPRKERKVVVDERFKTMFTDDRFKLGKFKWISADEKNPDKMEGSSSEDGVISDEEEDEKNGIEVNWIWLVVKAISSGDDKDDAKTKEMIRAYQLERLRYYYAVCECDSEETAIAIYEGCDGAEYETSGVRFDLRFVPEEMKFDESRLREKVTTEDVNVGKYNPKRFESLALSNCNAKLTWDETNPERTVRVTEAFKEDCNLDGFDNLLAPPSDSDSEDDNCQRLEILLRDDTDDCKIAAKGEKQLRVEWDSVCSSEANTQEDGSKRKQKRKERKAQIVEAKKQSKEQVQIDDEPIKKRRKLPHYKSTDCMDMGDDRFSSLFTDSAFAIDKTHPLFKGGTLANQQVDEKRKRSAKNSDKTIPTSKDAEGLLIRSSAGKVDPEQPEIESVEALVQKLKKKTRKQNVKT</sequence>